<feature type="coiled-coil region" evidence="1">
    <location>
        <begin position="118"/>
        <end position="152"/>
    </location>
</feature>
<name>A0AAD7X9S9_9APHY</name>
<dbReference type="Proteomes" id="UP001215151">
    <property type="component" value="Unassembled WGS sequence"/>
</dbReference>
<evidence type="ECO:0000313" key="3">
    <source>
        <dbReference type="Proteomes" id="UP001215151"/>
    </source>
</evidence>
<keyword evidence="3" id="KW-1185">Reference proteome</keyword>
<accession>A0AAD7X9S9</accession>
<protein>
    <submittedName>
        <fullName evidence="2">Uncharacterized protein</fullName>
    </submittedName>
</protein>
<gene>
    <name evidence="2" type="ORF">ONZ51_g7865</name>
</gene>
<evidence type="ECO:0000313" key="2">
    <source>
        <dbReference type="EMBL" id="KAJ8473437.1"/>
    </source>
</evidence>
<sequence>MDSTTTASSITANVIEALNQSLAHFQTSLGCLNEERISQIRIDGESLIDSQINGVRTQMVASNQVKDAQIEDIDKLVKEVFEKELVAQLQDLITAEVLQDIDDLVKAEVAARLPEYMSEGHKAVMKQHEEELARLERELHNSESMRKNATLIPGDLDAEILTIFNDKGEVPNQFPKTLDELFRISEDDARGLLKEYGAPVKPSRDDNINAILDLLGASKIRMASPYGGPAILCSPTTAARAKGAAGSKI</sequence>
<dbReference type="EMBL" id="JAPEVG010000223">
    <property type="protein sequence ID" value="KAJ8473437.1"/>
    <property type="molecule type" value="Genomic_DNA"/>
</dbReference>
<comment type="caution">
    <text evidence="2">The sequence shown here is derived from an EMBL/GenBank/DDBJ whole genome shotgun (WGS) entry which is preliminary data.</text>
</comment>
<dbReference type="AlphaFoldDB" id="A0AAD7X9S9"/>
<proteinExistence type="predicted"/>
<keyword evidence="1" id="KW-0175">Coiled coil</keyword>
<reference evidence="2" key="1">
    <citation type="submission" date="2022-11" db="EMBL/GenBank/DDBJ databases">
        <title>Genome Sequence of Cubamyces cubensis.</title>
        <authorList>
            <person name="Buettner E."/>
        </authorList>
    </citation>
    <scope>NUCLEOTIDE SEQUENCE</scope>
    <source>
        <strain evidence="2">MPL-01</strain>
    </source>
</reference>
<organism evidence="2 3">
    <name type="scientific">Trametes cubensis</name>
    <dbReference type="NCBI Taxonomy" id="1111947"/>
    <lineage>
        <taxon>Eukaryota</taxon>
        <taxon>Fungi</taxon>
        <taxon>Dikarya</taxon>
        <taxon>Basidiomycota</taxon>
        <taxon>Agaricomycotina</taxon>
        <taxon>Agaricomycetes</taxon>
        <taxon>Polyporales</taxon>
        <taxon>Polyporaceae</taxon>
        <taxon>Trametes</taxon>
    </lineage>
</organism>
<evidence type="ECO:0000256" key="1">
    <source>
        <dbReference type="SAM" id="Coils"/>
    </source>
</evidence>